<accession>A0A7S0MZJ2</accession>
<evidence type="ECO:0000313" key="1">
    <source>
        <dbReference type="EMBL" id="CAD8655905.1"/>
    </source>
</evidence>
<name>A0A7S0MZJ2_9CHLO</name>
<dbReference type="EMBL" id="HBFA01008012">
    <property type="protein sequence ID" value="CAD8655905.1"/>
    <property type="molecule type" value="Transcribed_RNA"/>
</dbReference>
<dbReference type="PANTHER" id="PTHR35128:SF1">
    <property type="entry name" value="SECRETION-REGULATING GUANINE NUCLEOTIDE EXCHANGE FACTOR"/>
    <property type="match status" value="1"/>
</dbReference>
<gene>
    <name evidence="1" type="ORF">POBO1169_LOCUS4169</name>
</gene>
<dbReference type="SUPFAM" id="SSF53474">
    <property type="entry name" value="alpha/beta-Hydrolases"/>
    <property type="match status" value="1"/>
</dbReference>
<reference evidence="1" key="1">
    <citation type="submission" date="2021-01" db="EMBL/GenBank/DDBJ databases">
        <authorList>
            <person name="Corre E."/>
            <person name="Pelletier E."/>
            <person name="Niang G."/>
            <person name="Scheremetjew M."/>
            <person name="Finn R."/>
            <person name="Kale V."/>
            <person name="Holt S."/>
            <person name="Cochrane G."/>
            <person name="Meng A."/>
            <person name="Brown T."/>
            <person name="Cohen L."/>
        </authorList>
    </citation>
    <scope>NUCLEOTIDE SEQUENCE</scope>
    <source>
        <strain evidence="1">CCMP722</strain>
    </source>
</reference>
<protein>
    <submittedName>
        <fullName evidence="1">Uncharacterized protein</fullName>
    </submittedName>
</protein>
<sequence>MRRKLGRRMGALDDEGPVNVWYTWKVSPLVVKIAAVVVSVCLFLFLEAAPEWVSKAPNPHMHLGSNDKLNSGAVVYEEIGGAEVVWLSPPNPKAILFVAHGCNHQATDFWHPSETCPKCTGLPEEVRIARTAYDRGYAVVAISSQDRLSRCWHRQTDGPIVQLVFDILRARQGWLKQPLMALGASSGGSFVGYLPKILKVDALTVQIMGLRSGDFYPPFADGRRNFPPTIFIHMPRDERTQQVVLDNVKELRTRFVPAAAVQQLPLKINPMFFAERIDRVSAEASVDAVTKLVSNKYLDSSAFLLHDPRHSDWRTVLQGTEVARGDSLGPDESAVAEVLNLAWAAHEIVSDWSIETMDFFDSVAPTNEKDRTKAIVSELNKRHRHAMHPLAMALVGGRGNVSDVTDAIDKMKRNDDSFHLIVEVPPAPLCEDC</sequence>
<proteinExistence type="predicted"/>
<dbReference type="PANTHER" id="PTHR35128">
    <property type="entry name" value="SECRETION-REGULATING GUANINE NUCLEOTIDE EXCHANGE FACTOR"/>
    <property type="match status" value="1"/>
</dbReference>
<organism evidence="1">
    <name type="scientific">Pyramimonas obovata</name>
    <dbReference type="NCBI Taxonomy" id="1411642"/>
    <lineage>
        <taxon>Eukaryota</taxon>
        <taxon>Viridiplantae</taxon>
        <taxon>Chlorophyta</taxon>
        <taxon>Pyramimonadophyceae</taxon>
        <taxon>Pyramimonadales</taxon>
        <taxon>Pyramimonadaceae</taxon>
        <taxon>Pyramimonas</taxon>
        <taxon>Pyramimonas incertae sedis</taxon>
    </lineage>
</organism>
<dbReference type="AlphaFoldDB" id="A0A7S0MZJ2"/>
<dbReference type="InterPro" id="IPR029058">
    <property type="entry name" value="AB_hydrolase_fold"/>
</dbReference>